<organism evidence="2 3">
    <name type="scientific">Carpediemonas membranifera</name>
    <dbReference type="NCBI Taxonomy" id="201153"/>
    <lineage>
        <taxon>Eukaryota</taxon>
        <taxon>Metamonada</taxon>
        <taxon>Carpediemonas-like organisms</taxon>
        <taxon>Carpediemonas</taxon>
    </lineage>
</organism>
<name>A0A8J6E4D3_9EUKA</name>
<dbReference type="Gene3D" id="3.40.50.720">
    <property type="entry name" value="NAD(P)-binding Rossmann-like Domain"/>
    <property type="match status" value="1"/>
</dbReference>
<dbReference type="SUPFAM" id="SSF51735">
    <property type="entry name" value="NAD(P)-binding Rossmann-fold domains"/>
    <property type="match status" value="1"/>
</dbReference>
<evidence type="ECO:0000313" key="2">
    <source>
        <dbReference type="EMBL" id="KAG9397058.1"/>
    </source>
</evidence>
<dbReference type="InterPro" id="IPR036291">
    <property type="entry name" value="NAD(P)-bd_dom_sf"/>
</dbReference>
<proteinExistence type="predicted"/>
<keyword evidence="3" id="KW-1185">Reference proteome</keyword>
<evidence type="ECO:0000256" key="1">
    <source>
        <dbReference type="SAM" id="MobiDB-lite"/>
    </source>
</evidence>
<evidence type="ECO:0000313" key="3">
    <source>
        <dbReference type="Proteomes" id="UP000717585"/>
    </source>
</evidence>
<dbReference type="PRINTS" id="PR00081">
    <property type="entry name" value="GDHRDH"/>
</dbReference>
<accession>A0A8J6E4D3</accession>
<feature type="region of interest" description="Disordered" evidence="1">
    <location>
        <begin position="192"/>
        <end position="211"/>
    </location>
</feature>
<reference evidence="2" key="1">
    <citation type="submission" date="2021-05" db="EMBL/GenBank/DDBJ databases">
        <title>A free-living protist that lacks canonical eukaryotic 1 DNA replication and segregation systems.</title>
        <authorList>
            <person name="Salas-Leiva D.E."/>
            <person name="Tromer E.C."/>
            <person name="Curtis B.A."/>
            <person name="Jerlstrom-Hultqvist J."/>
            <person name="Kolisko M."/>
            <person name="Yi Z."/>
            <person name="Salas-Leiva J.S."/>
            <person name="Gallot-Lavallee L."/>
            <person name="Kops G.J.P.L."/>
            <person name="Archibald J.M."/>
            <person name="Simpson A.G.B."/>
            <person name="Roger A.J."/>
        </authorList>
    </citation>
    <scope>NUCLEOTIDE SEQUENCE</scope>
    <source>
        <strain evidence="2">BICM</strain>
    </source>
</reference>
<gene>
    <name evidence="2" type="ORF">J8273_1415</name>
</gene>
<dbReference type="Pfam" id="PF00106">
    <property type="entry name" value="adh_short"/>
    <property type="match status" value="1"/>
</dbReference>
<protein>
    <submittedName>
        <fullName evidence="2">Oxidoreductase short chain dehydrogenase/reductase domain protein</fullName>
    </submittedName>
</protein>
<dbReference type="Proteomes" id="UP000717585">
    <property type="component" value="Unassembled WGS sequence"/>
</dbReference>
<sequence length="237" mass="25405">MVVVLVLGGYGGIGSAVSAALEEKGLNVIRQTRSMSHSGENGTIVGNPSTSVFWQDLETFLSKYTLTHALSQTPVTPKPQLRDFSGLHAIICAQGSLRYSPCSSTTPKALHESMDAHVTPVLMAHQFLLAHAPASVLLAIGSDPYSEEGTIDLCEYVTCKHALLGMTRAMVEDLFGTHHRVVHEQLGNVATPLWDQPGAEDSGPPDDAEDASVVGERLAVLVEAELEAVLGRYQEFQ</sequence>
<dbReference type="EMBL" id="JAHDYR010000004">
    <property type="protein sequence ID" value="KAG9397058.1"/>
    <property type="molecule type" value="Genomic_DNA"/>
</dbReference>
<comment type="caution">
    <text evidence="2">The sequence shown here is derived from an EMBL/GenBank/DDBJ whole genome shotgun (WGS) entry which is preliminary data.</text>
</comment>
<dbReference type="AlphaFoldDB" id="A0A8J6E4D3"/>
<dbReference type="InterPro" id="IPR002347">
    <property type="entry name" value="SDR_fam"/>
</dbReference>